<name>A0A6M3K0N1_9ZZZZ</name>
<protein>
    <submittedName>
        <fullName evidence="2">Uncharacterized protein</fullName>
    </submittedName>
</protein>
<organism evidence="2">
    <name type="scientific">viral metagenome</name>
    <dbReference type="NCBI Taxonomy" id="1070528"/>
    <lineage>
        <taxon>unclassified sequences</taxon>
        <taxon>metagenomes</taxon>
        <taxon>organismal metagenomes</taxon>
    </lineage>
</organism>
<accession>A0A6M3K0N1</accession>
<proteinExistence type="predicted"/>
<evidence type="ECO:0000313" key="1">
    <source>
        <dbReference type="EMBL" id="QJA61652.1"/>
    </source>
</evidence>
<reference evidence="2" key="1">
    <citation type="submission" date="2020-03" db="EMBL/GenBank/DDBJ databases">
        <title>The deep terrestrial virosphere.</title>
        <authorList>
            <person name="Holmfeldt K."/>
            <person name="Nilsson E."/>
            <person name="Simone D."/>
            <person name="Lopez-Fernandez M."/>
            <person name="Wu X."/>
            <person name="de Brujin I."/>
            <person name="Lundin D."/>
            <person name="Andersson A."/>
            <person name="Bertilsson S."/>
            <person name="Dopson M."/>
        </authorList>
    </citation>
    <scope>NUCLEOTIDE SEQUENCE</scope>
    <source>
        <strain evidence="2">MM415A01822</strain>
        <strain evidence="1">MM415B00904</strain>
    </source>
</reference>
<dbReference type="EMBL" id="MT142154">
    <property type="protein sequence ID" value="QJA75298.1"/>
    <property type="molecule type" value="Genomic_DNA"/>
</dbReference>
<sequence length="68" mass="7959">MITAVNAIIILEYAKREKKFTEYEELFVKSIQRMGSNRALTTKQEAIVDKIYRRCVGGGEKEFHQYSK</sequence>
<dbReference type="EMBL" id="MT141448">
    <property type="protein sequence ID" value="QJA61652.1"/>
    <property type="molecule type" value="Genomic_DNA"/>
</dbReference>
<evidence type="ECO:0000313" key="2">
    <source>
        <dbReference type="EMBL" id="QJA75298.1"/>
    </source>
</evidence>
<dbReference type="AlphaFoldDB" id="A0A6M3K0N1"/>
<gene>
    <name evidence="2" type="ORF">MM415A01822_0007</name>
    <name evidence="1" type="ORF">MM415B00904_0020</name>
</gene>